<organism evidence="1">
    <name type="scientific">Listeria monocytogenes</name>
    <dbReference type="NCBI Taxonomy" id="1639"/>
    <lineage>
        <taxon>Bacteria</taxon>
        <taxon>Bacillati</taxon>
        <taxon>Bacillota</taxon>
        <taxon>Bacilli</taxon>
        <taxon>Bacillales</taxon>
        <taxon>Listeriaceae</taxon>
        <taxon>Listeria</taxon>
    </lineage>
</organism>
<reference evidence="1" key="1">
    <citation type="submission" date="2016-06" db="EMBL/GenBank/DDBJ databases">
        <title>Sequence of Listeria monocytogenes plasmid pLM-C-273 carrying genes related to stress resistance.</title>
        <authorList>
            <person name="Liang L."/>
            <person name="Gnaneshan S."/>
            <person name="Garduno R.A."/>
            <person name="Mallo G.V."/>
        </authorList>
    </citation>
    <scope>NUCLEOTIDE SEQUENCE</scope>
    <source>
        <strain evidence="1">LM-C-273</strain>
        <plasmid evidence="1">pLM-C-273</plasmid>
    </source>
</reference>
<gene>
    <name evidence="1" type="ORF">pLM-C-273_00115</name>
</gene>
<keyword evidence="1" id="KW-0614">Plasmid</keyword>
<sequence>MSEKTKKNIRIGLSFAQVVVESLIVYHAYKQYKLTKEM</sequence>
<dbReference type="AlphaFoldDB" id="A0A1B2LR44"/>
<accession>A0A1B2LR44</accession>
<evidence type="ECO:0000313" key="1">
    <source>
        <dbReference type="EMBL" id="AOA49309.1"/>
    </source>
</evidence>
<protein>
    <submittedName>
        <fullName evidence="1">Uncharacterized protein</fullName>
    </submittedName>
</protein>
<proteinExistence type="predicted"/>
<dbReference type="EMBL" id="KX467253">
    <property type="protein sequence ID" value="AOA49309.1"/>
    <property type="molecule type" value="Genomic_DNA"/>
</dbReference>
<geneLocation type="plasmid" evidence="1">
    <name>pLM-C-273</name>
</geneLocation>
<name>A0A1B2LR44_LISMN</name>